<evidence type="ECO:0000313" key="2">
    <source>
        <dbReference type="Proteomes" id="UP000604273"/>
    </source>
</evidence>
<proteinExistence type="predicted"/>
<dbReference type="AlphaFoldDB" id="A0A8H4WYF8"/>
<reference evidence="1" key="2">
    <citation type="submission" date="2020-05" db="EMBL/GenBank/DDBJ databases">
        <authorList>
            <person name="Kim H.-S."/>
            <person name="Proctor R.H."/>
            <person name="Brown D.W."/>
        </authorList>
    </citation>
    <scope>NUCLEOTIDE SEQUENCE</scope>
    <source>
        <strain evidence="1">NRRL 45417</strain>
    </source>
</reference>
<reference evidence="1" key="1">
    <citation type="journal article" date="2020" name="BMC Genomics">
        <title>Correction to: Identification and distribution of gene clusters required for synthesis of sphingolipid metabolism inhibitors in diverse species of the filamentous fungus Fusarium.</title>
        <authorList>
            <person name="Kim H.S."/>
            <person name="Lohmar J.M."/>
            <person name="Busman M."/>
            <person name="Brown D.W."/>
            <person name="Naumann T.A."/>
            <person name="Divon H.H."/>
            <person name="Lysoe E."/>
            <person name="Uhlig S."/>
            <person name="Proctor R.H."/>
        </authorList>
    </citation>
    <scope>NUCLEOTIDE SEQUENCE</scope>
    <source>
        <strain evidence="1">NRRL 45417</strain>
    </source>
</reference>
<gene>
    <name evidence="1" type="ORF">FGADI_4553</name>
</gene>
<accession>A0A8H4WYF8</accession>
<dbReference type="Proteomes" id="UP000604273">
    <property type="component" value="Unassembled WGS sequence"/>
</dbReference>
<comment type="caution">
    <text evidence="1">The sequence shown here is derived from an EMBL/GenBank/DDBJ whole genome shotgun (WGS) entry which is preliminary data.</text>
</comment>
<protein>
    <submittedName>
        <fullName evidence="1">Uncharacterized protein</fullName>
    </submittedName>
</protein>
<sequence>MGSIIERVSSKKLCALCQAVSLSAALDVDLPFSRIIEYAEDDIFKATRRIVILCNESIGVHKSLDSLAQVIGSLEEIYRRVSLIETYPSCDLNNNKNSPKISTIEYIDKVGQYLNPYMAKETEDNTYTLRRVVISAALHGELGFRLPNGFPTEQSINKFISSLQGTTIAVHQWYTCVSVFHYP</sequence>
<dbReference type="EMBL" id="JABFAI010000099">
    <property type="protein sequence ID" value="KAF4955443.1"/>
    <property type="molecule type" value="Genomic_DNA"/>
</dbReference>
<organism evidence="1 2">
    <name type="scientific">Fusarium gaditjirri</name>
    <dbReference type="NCBI Taxonomy" id="282569"/>
    <lineage>
        <taxon>Eukaryota</taxon>
        <taxon>Fungi</taxon>
        <taxon>Dikarya</taxon>
        <taxon>Ascomycota</taxon>
        <taxon>Pezizomycotina</taxon>
        <taxon>Sordariomycetes</taxon>
        <taxon>Hypocreomycetidae</taxon>
        <taxon>Hypocreales</taxon>
        <taxon>Nectriaceae</taxon>
        <taxon>Fusarium</taxon>
        <taxon>Fusarium nisikadoi species complex</taxon>
    </lineage>
</organism>
<keyword evidence="2" id="KW-1185">Reference proteome</keyword>
<name>A0A8H4WYF8_9HYPO</name>
<evidence type="ECO:0000313" key="1">
    <source>
        <dbReference type="EMBL" id="KAF4955443.1"/>
    </source>
</evidence>